<evidence type="ECO:0000313" key="1">
    <source>
        <dbReference type="EMBL" id="KAI8015643.1"/>
    </source>
</evidence>
<protein>
    <submittedName>
        <fullName evidence="1">Uncharacterized protein</fullName>
    </submittedName>
</protein>
<comment type="caution">
    <text evidence="1">The sequence shown here is derived from an EMBL/GenBank/DDBJ whole genome shotgun (WGS) entry which is preliminary data.</text>
</comment>
<proteinExistence type="predicted"/>
<name>A0ACC0HSF0_9ERIC</name>
<sequence length="460" mass="51994">MCCWPCLCPRRSQRSLLFLSLSDSDNSSIVLHSISATMTDPQQPPTHTHSSPQTHNDKTNNEITTTIHIPIEIVSDEEMALIEAAFAATRSSLTSSISLSSSSSSSSSSLFSSQFQRNAARSIQSITLLSKRSLYTQPTSVGDIEDVVGGGIRRKRTTLKSNRPVDSFLHRFRRKRALSVTDITATEWCEKQMEFSLLFGKPEKTTAMKAGIARHAVLEEEVVKRVKVRIGTVEDVWALKFMNFMTGVNQLLSDGGLTRELPLVGYVEGVWMVGVVDEIRMPVNETQKNPTLLDIKTRVQATVPSEPQRRNGMLQLMCYKYLWDSLAADKFPTGQFFDFFSLNPNCILSEEIRANSVKSGFPAETLDELVRYFRNTCRILPPAHDQLLLRYELQEDHSFISEDQFSYDSDWLKGQIQSSLQFWQGEREAKYAPEEERWKCKFCKFASVCPINASPTGKPM</sequence>
<organism evidence="1 2">
    <name type="scientific">Camellia lanceoleosa</name>
    <dbReference type="NCBI Taxonomy" id="1840588"/>
    <lineage>
        <taxon>Eukaryota</taxon>
        <taxon>Viridiplantae</taxon>
        <taxon>Streptophyta</taxon>
        <taxon>Embryophyta</taxon>
        <taxon>Tracheophyta</taxon>
        <taxon>Spermatophyta</taxon>
        <taxon>Magnoliopsida</taxon>
        <taxon>eudicotyledons</taxon>
        <taxon>Gunneridae</taxon>
        <taxon>Pentapetalae</taxon>
        <taxon>asterids</taxon>
        <taxon>Ericales</taxon>
        <taxon>Theaceae</taxon>
        <taxon>Camellia</taxon>
    </lineage>
</organism>
<dbReference type="EMBL" id="CM045761">
    <property type="protein sequence ID" value="KAI8015643.1"/>
    <property type="molecule type" value="Genomic_DNA"/>
</dbReference>
<keyword evidence="2" id="KW-1185">Reference proteome</keyword>
<reference evidence="1 2" key="1">
    <citation type="journal article" date="2022" name="Plant J.">
        <title>Chromosome-level genome of Camellia lanceoleosa provides a valuable resource for understanding genome evolution and self-incompatibility.</title>
        <authorList>
            <person name="Gong W."/>
            <person name="Xiao S."/>
            <person name="Wang L."/>
            <person name="Liao Z."/>
            <person name="Chang Y."/>
            <person name="Mo W."/>
            <person name="Hu G."/>
            <person name="Li W."/>
            <person name="Zhao G."/>
            <person name="Zhu H."/>
            <person name="Hu X."/>
            <person name="Ji K."/>
            <person name="Xiang X."/>
            <person name="Song Q."/>
            <person name="Yuan D."/>
            <person name="Jin S."/>
            <person name="Zhang L."/>
        </authorList>
    </citation>
    <scope>NUCLEOTIDE SEQUENCE [LARGE SCALE GENOMIC DNA]</scope>
    <source>
        <strain evidence="1">SQ_2022a</strain>
    </source>
</reference>
<accession>A0ACC0HSF0</accession>
<dbReference type="Proteomes" id="UP001060215">
    <property type="component" value="Chromosome 4"/>
</dbReference>
<evidence type="ECO:0000313" key="2">
    <source>
        <dbReference type="Proteomes" id="UP001060215"/>
    </source>
</evidence>
<gene>
    <name evidence="1" type="ORF">LOK49_LG05G01059</name>
</gene>